<dbReference type="Proteomes" id="UP000604046">
    <property type="component" value="Unassembled WGS sequence"/>
</dbReference>
<accession>A0A812I4A0</accession>
<dbReference type="AlphaFoldDB" id="A0A812I4A0"/>
<feature type="region of interest" description="Disordered" evidence="1">
    <location>
        <begin position="52"/>
        <end position="120"/>
    </location>
</feature>
<name>A0A812I4A0_9DINO</name>
<reference evidence="2" key="1">
    <citation type="submission" date="2021-02" db="EMBL/GenBank/DDBJ databases">
        <authorList>
            <person name="Dougan E. K."/>
            <person name="Rhodes N."/>
            <person name="Thang M."/>
            <person name="Chan C."/>
        </authorList>
    </citation>
    <scope>NUCLEOTIDE SEQUENCE</scope>
</reference>
<protein>
    <submittedName>
        <fullName evidence="2">Uncharacterized protein</fullName>
    </submittedName>
</protein>
<evidence type="ECO:0000313" key="2">
    <source>
        <dbReference type="EMBL" id="CAE6970779.1"/>
    </source>
</evidence>
<evidence type="ECO:0000313" key="3">
    <source>
        <dbReference type="Proteomes" id="UP000604046"/>
    </source>
</evidence>
<feature type="compositionally biased region" description="Basic and acidic residues" evidence="1">
    <location>
        <begin position="83"/>
        <end position="92"/>
    </location>
</feature>
<keyword evidence="3" id="KW-1185">Reference proteome</keyword>
<comment type="caution">
    <text evidence="2">The sequence shown here is derived from an EMBL/GenBank/DDBJ whole genome shotgun (WGS) entry which is preliminary data.</text>
</comment>
<gene>
    <name evidence="2" type="ORF">SNAT2548_LOCUS2519</name>
</gene>
<sequence length="120" mass="12972">MEDSLLVEKPNFEGQQKHKPWTLCEVSIGWQLPPAFMLQHAEIQQKHHDVAENCPEHTYPPSDILLSLGPGTSRGLCGAEPQRSPRGEREAGDAGDGAGDGAGDSARGGRRRGESCEGRE</sequence>
<dbReference type="EMBL" id="CAJNDS010000150">
    <property type="protein sequence ID" value="CAE6970779.1"/>
    <property type="molecule type" value="Genomic_DNA"/>
</dbReference>
<feature type="compositionally biased region" description="Basic and acidic residues" evidence="1">
    <location>
        <begin position="111"/>
        <end position="120"/>
    </location>
</feature>
<evidence type="ECO:0000256" key="1">
    <source>
        <dbReference type="SAM" id="MobiDB-lite"/>
    </source>
</evidence>
<proteinExistence type="predicted"/>
<organism evidence="2 3">
    <name type="scientific">Symbiodinium natans</name>
    <dbReference type="NCBI Taxonomy" id="878477"/>
    <lineage>
        <taxon>Eukaryota</taxon>
        <taxon>Sar</taxon>
        <taxon>Alveolata</taxon>
        <taxon>Dinophyceae</taxon>
        <taxon>Suessiales</taxon>
        <taxon>Symbiodiniaceae</taxon>
        <taxon>Symbiodinium</taxon>
    </lineage>
</organism>